<feature type="transmembrane region" description="Helical" evidence="1">
    <location>
        <begin position="97"/>
        <end position="117"/>
    </location>
</feature>
<dbReference type="AlphaFoldDB" id="A0AAE3FMY5"/>
<accession>A0AAE3FMY5</accession>
<comment type="caution">
    <text evidence="2">The sequence shown here is derived from an EMBL/GenBank/DDBJ whole genome shotgun (WGS) entry which is preliminary data.</text>
</comment>
<gene>
    <name evidence="2" type="ORF">AArcSt11_01315</name>
</gene>
<keyword evidence="1" id="KW-0472">Membrane</keyword>
<keyword evidence="1" id="KW-0812">Transmembrane</keyword>
<dbReference type="RefSeq" id="WP_250593835.1">
    <property type="nucleotide sequence ID" value="NZ_JAKRVY010000001.1"/>
</dbReference>
<proteinExistence type="predicted"/>
<dbReference type="Proteomes" id="UP001202674">
    <property type="component" value="Unassembled WGS sequence"/>
</dbReference>
<name>A0AAE3FMY5_9EURY</name>
<sequence>MDFEALGYIDEYVIDGENSGIFAGDDTHITYSPEDPSTWPSFSIPADEVTSITINRDTTLTRNRFLGWFFAATTAGLVILSYMMFFAGQITNPEVNSITLIMGFLILGGFTTTVEYFRRESHDVIVIGIKTDRDRRYTVHGRRSDNEFVEACNDLIRSDLETAIRNKNLKNGFSELESTHLSDDNS</sequence>
<organism evidence="2 3">
    <name type="scientific">Natranaeroarchaeum aerophilus</name>
    <dbReference type="NCBI Taxonomy" id="2917711"/>
    <lineage>
        <taxon>Archaea</taxon>
        <taxon>Methanobacteriati</taxon>
        <taxon>Methanobacteriota</taxon>
        <taxon>Stenosarchaea group</taxon>
        <taxon>Halobacteria</taxon>
        <taxon>Halobacteriales</taxon>
        <taxon>Natronoarchaeaceae</taxon>
        <taxon>Natranaeroarchaeum</taxon>
    </lineage>
</organism>
<keyword evidence="3" id="KW-1185">Reference proteome</keyword>
<dbReference type="EMBL" id="JAKRVY010000001">
    <property type="protein sequence ID" value="MCL9812288.1"/>
    <property type="molecule type" value="Genomic_DNA"/>
</dbReference>
<feature type="transmembrane region" description="Helical" evidence="1">
    <location>
        <begin position="65"/>
        <end position="85"/>
    </location>
</feature>
<evidence type="ECO:0000313" key="3">
    <source>
        <dbReference type="Proteomes" id="UP001202674"/>
    </source>
</evidence>
<evidence type="ECO:0000313" key="2">
    <source>
        <dbReference type="EMBL" id="MCL9812288.1"/>
    </source>
</evidence>
<protein>
    <submittedName>
        <fullName evidence="2">Uncharacterized protein</fullName>
    </submittedName>
</protein>
<keyword evidence="1" id="KW-1133">Transmembrane helix</keyword>
<reference evidence="2 3" key="1">
    <citation type="journal article" date="2022" name="Syst. Appl. Microbiol.">
        <title>Natronocalculus amylovorans gen. nov., sp. nov., and Natranaeroarchaeum aerophilus sp. nov., dominant culturable amylolytic natronoarchaea from hypersaline soda lakes in southwestern Siberia.</title>
        <authorList>
            <person name="Sorokin D.Y."/>
            <person name="Elcheninov A.G."/>
            <person name="Khizhniak T.V."/>
            <person name="Koenen M."/>
            <person name="Bale N.J."/>
            <person name="Damste J.S.S."/>
            <person name="Kublanov I.V."/>
        </authorList>
    </citation>
    <scope>NUCLEOTIDE SEQUENCE [LARGE SCALE GENOMIC DNA]</scope>
    <source>
        <strain evidence="2 3">AArc-St1-1</strain>
    </source>
</reference>
<evidence type="ECO:0000256" key="1">
    <source>
        <dbReference type="SAM" id="Phobius"/>
    </source>
</evidence>